<reference evidence="5" key="3">
    <citation type="submission" date="2025-04" db="UniProtKB">
        <authorList>
            <consortium name="RefSeq"/>
        </authorList>
    </citation>
    <scope>IDENTIFICATION</scope>
    <source>
        <strain evidence="5">CBS 304.34</strain>
    </source>
</reference>
<dbReference type="GO" id="GO:0016491">
    <property type="term" value="F:oxidoreductase activity"/>
    <property type="evidence" value="ECO:0007669"/>
    <property type="project" value="InterPro"/>
</dbReference>
<dbReference type="SUPFAM" id="SSF54909">
    <property type="entry name" value="Dimeric alpha+beta barrel"/>
    <property type="match status" value="1"/>
</dbReference>
<evidence type="ECO:0000259" key="2">
    <source>
        <dbReference type="Pfam" id="PF07110"/>
    </source>
</evidence>
<keyword evidence="4" id="KW-1185">Reference proteome</keyword>
<proteinExistence type="inferred from homology"/>
<dbReference type="InterPro" id="IPR011008">
    <property type="entry name" value="Dimeric_a/b-barrel"/>
</dbReference>
<sequence>MTTPTAPLTTLSNSDSHKGGVWLIAFITRLPSWTHEEFCAYWKETHAPLVAPFLARHGIINYRQIHINPATSSILGLPAESAVQYDGIVQLQVSSLEAWAEAVKDPFYTDVIVPGEQHFFTGKKIVLGVVAEVFVGVEWGEEFGVI</sequence>
<evidence type="ECO:0000313" key="4">
    <source>
        <dbReference type="Proteomes" id="UP000504636"/>
    </source>
</evidence>
<dbReference type="Pfam" id="PF07110">
    <property type="entry name" value="EthD"/>
    <property type="match status" value="1"/>
</dbReference>
<feature type="domain" description="EthD" evidence="2">
    <location>
        <begin position="31"/>
        <end position="120"/>
    </location>
</feature>
<protein>
    <recommendedName>
        <fullName evidence="2">EthD domain-containing protein</fullName>
    </recommendedName>
</protein>
<dbReference type="GeneID" id="54466419"/>
<dbReference type="InterPro" id="IPR009799">
    <property type="entry name" value="EthD_dom"/>
</dbReference>
<dbReference type="AlphaFoldDB" id="A0A6A6YN79"/>
<reference evidence="3 5" key="1">
    <citation type="journal article" date="2020" name="Stud. Mycol.">
        <title>101 Dothideomycetes genomes: a test case for predicting lifestyles and emergence of pathogens.</title>
        <authorList>
            <person name="Haridas S."/>
            <person name="Albert R."/>
            <person name="Binder M."/>
            <person name="Bloem J."/>
            <person name="Labutti K."/>
            <person name="Salamov A."/>
            <person name="Andreopoulos B."/>
            <person name="Baker S."/>
            <person name="Barry K."/>
            <person name="Bills G."/>
            <person name="Bluhm B."/>
            <person name="Cannon C."/>
            <person name="Castanera R."/>
            <person name="Culley D."/>
            <person name="Daum C."/>
            <person name="Ezra D."/>
            <person name="Gonzalez J."/>
            <person name="Henrissat B."/>
            <person name="Kuo A."/>
            <person name="Liang C."/>
            <person name="Lipzen A."/>
            <person name="Lutzoni F."/>
            <person name="Magnuson J."/>
            <person name="Mondo S."/>
            <person name="Nolan M."/>
            <person name="Ohm R."/>
            <person name="Pangilinan J."/>
            <person name="Park H.-J."/>
            <person name="Ramirez L."/>
            <person name="Alfaro M."/>
            <person name="Sun H."/>
            <person name="Tritt A."/>
            <person name="Yoshinaga Y."/>
            <person name="Zwiers L.-H."/>
            <person name="Turgeon B."/>
            <person name="Goodwin S."/>
            <person name="Spatafora J."/>
            <person name="Crous P."/>
            <person name="Grigoriev I."/>
        </authorList>
    </citation>
    <scope>NUCLEOTIDE SEQUENCE</scope>
    <source>
        <strain evidence="3 5">CBS 304.34</strain>
    </source>
</reference>
<dbReference type="Proteomes" id="UP000504636">
    <property type="component" value="Unplaced"/>
</dbReference>
<dbReference type="Gene3D" id="3.30.70.100">
    <property type="match status" value="1"/>
</dbReference>
<evidence type="ECO:0000313" key="5">
    <source>
        <dbReference type="RefSeq" id="XP_033577310.1"/>
    </source>
</evidence>
<accession>A0A6A6YN79</accession>
<dbReference type="OrthoDB" id="3183782at2759"/>
<dbReference type="EMBL" id="MU003700">
    <property type="protein sequence ID" value="KAF2810346.1"/>
    <property type="molecule type" value="Genomic_DNA"/>
</dbReference>
<gene>
    <name evidence="3 5" type="ORF">BDZ99DRAFT_520417</name>
</gene>
<comment type="similarity">
    <text evidence="1">Belongs to the tpcK family.</text>
</comment>
<organism evidence="3">
    <name type="scientific">Mytilinidion resinicola</name>
    <dbReference type="NCBI Taxonomy" id="574789"/>
    <lineage>
        <taxon>Eukaryota</taxon>
        <taxon>Fungi</taxon>
        <taxon>Dikarya</taxon>
        <taxon>Ascomycota</taxon>
        <taxon>Pezizomycotina</taxon>
        <taxon>Dothideomycetes</taxon>
        <taxon>Pleosporomycetidae</taxon>
        <taxon>Mytilinidiales</taxon>
        <taxon>Mytilinidiaceae</taxon>
        <taxon>Mytilinidion</taxon>
    </lineage>
</organism>
<evidence type="ECO:0000256" key="1">
    <source>
        <dbReference type="ARBA" id="ARBA00005986"/>
    </source>
</evidence>
<reference evidence="5" key="2">
    <citation type="submission" date="2020-04" db="EMBL/GenBank/DDBJ databases">
        <authorList>
            <consortium name="NCBI Genome Project"/>
        </authorList>
    </citation>
    <scope>NUCLEOTIDE SEQUENCE</scope>
    <source>
        <strain evidence="5">CBS 304.34</strain>
    </source>
</reference>
<evidence type="ECO:0000313" key="3">
    <source>
        <dbReference type="EMBL" id="KAF2810346.1"/>
    </source>
</evidence>
<name>A0A6A6YN79_9PEZI</name>
<dbReference type="RefSeq" id="XP_033577310.1">
    <property type="nucleotide sequence ID" value="XM_033725526.1"/>
</dbReference>